<evidence type="ECO:0000259" key="6">
    <source>
        <dbReference type="Pfam" id="PF03714"/>
    </source>
</evidence>
<dbReference type="GO" id="GO:0016798">
    <property type="term" value="F:hydrolase activity, acting on glycosyl bonds"/>
    <property type="evidence" value="ECO:0007669"/>
    <property type="project" value="UniProtKB-KW"/>
</dbReference>
<evidence type="ECO:0000256" key="2">
    <source>
        <dbReference type="ARBA" id="ARBA00022729"/>
    </source>
</evidence>
<comment type="caution">
    <text evidence="7">The sequence shown here is derived from an EMBL/GenBank/DDBJ whole genome shotgun (WGS) entry which is preliminary data.</text>
</comment>
<evidence type="ECO:0000256" key="3">
    <source>
        <dbReference type="ARBA" id="ARBA00022801"/>
    </source>
</evidence>
<gene>
    <name evidence="7" type="ORF">HLPCO_000677</name>
</gene>
<accession>U2EDK9</accession>
<evidence type="ECO:0000313" key="8">
    <source>
        <dbReference type="Proteomes" id="UP000005707"/>
    </source>
</evidence>
<feature type="domain" description="Pullulanase carbohydrate-binding module 41" evidence="6">
    <location>
        <begin position="191"/>
        <end position="293"/>
    </location>
</feature>
<feature type="transmembrane region" description="Helical" evidence="5">
    <location>
        <begin position="526"/>
        <end position="547"/>
    </location>
</feature>
<dbReference type="STRING" id="1033810.HLPCO_000677"/>
<dbReference type="AlphaFoldDB" id="U2EDK9"/>
<name>U2EDK9_9MOLU</name>
<keyword evidence="8" id="KW-1185">Reference proteome</keyword>
<dbReference type="GO" id="GO:0030246">
    <property type="term" value="F:carbohydrate binding"/>
    <property type="evidence" value="ECO:0007669"/>
    <property type="project" value="InterPro"/>
</dbReference>
<protein>
    <submittedName>
        <fullName evidence="7">Pullanase-associated domain protein</fullName>
    </submittedName>
</protein>
<evidence type="ECO:0000256" key="4">
    <source>
        <dbReference type="ARBA" id="ARBA00023295"/>
    </source>
</evidence>
<reference evidence="7 8" key="1">
    <citation type="journal article" date="2011" name="J. Bacteriol.">
        <title>Genome sequence of Haloplasma contractile, an unusual contractile bacterium from a deep-sea anoxic brine lake.</title>
        <authorList>
            <person name="Antunes A."/>
            <person name="Alam I."/>
            <person name="El Dorry H."/>
            <person name="Siam R."/>
            <person name="Robertson A."/>
            <person name="Bajic V.B."/>
            <person name="Stingl U."/>
        </authorList>
    </citation>
    <scope>NUCLEOTIDE SEQUENCE [LARGE SCALE GENOMIC DNA]</scope>
    <source>
        <strain evidence="7 8">SSD-17B</strain>
    </source>
</reference>
<dbReference type="RefSeq" id="WP_008826922.1">
    <property type="nucleotide sequence ID" value="NZ_AFNU02000002.1"/>
</dbReference>
<dbReference type="eggNOG" id="ENOG50348V4">
    <property type="taxonomic scope" value="Bacteria"/>
</dbReference>
<dbReference type="InterPro" id="IPR005323">
    <property type="entry name" value="CBM41_pullulanase"/>
</dbReference>
<keyword evidence="5" id="KW-0472">Membrane</keyword>
<proteinExistence type="inferred from homology"/>
<dbReference type="InterPro" id="IPR013784">
    <property type="entry name" value="Carb-bd-like_fold"/>
</dbReference>
<organism evidence="7 8">
    <name type="scientific">Haloplasma contractile SSD-17B</name>
    <dbReference type="NCBI Taxonomy" id="1033810"/>
    <lineage>
        <taxon>Bacteria</taxon>
        <taxon>Bacillati</taxon>
        <taxon>Mycoplasmatota</taxon>
        <taxon>Mollicutes</taxon>
        <taxon>Haloplasmatales</taxon>
        <taxon>Haloplasmataceae</taxon>
        <taxon>Haloplasma</taxon>
    </lineage>
</organism>
<dbReference type="CDD" id="cd10315">
    <property type="entry name" value="CBM41_pullulanase"/>
    <property type="match status" value="1"/>
</dbReference>
<keyword evidence="2" id="KW-0732">Signal</keyword>
<dbReference type="GO" id="GO:0005975">
    <property type="term" value="P:carbohydrate metabolic process"/>
    <property type="evidence" value="ECO:0007669"/>
    <property type="project" value="InterPro"/>
</dbReference>
<dbReference type="Proteomes" id="UP000005707">
    <property type="component" value="Unassembled WGS sequence"/>
</dbReference>
<evidence type="ECO:0000313" key="7">
    <source>
        <dbReference type="EMBL" id="ERJ13068.1"/>
    </source>
</evidence>
<dbReference type="Gene3D" id="2.60.40.1110">
    <property type="match status" value="2"/>
</dbReference>
<evidence type="ECO:0000256" key="1">
    <source>
        <dbReference type="ARBA" id="ARBA00008061"/>
    </source>
</evidence>
<sequence length="551" mass="60720">MKKLLSFLLIMVATIVTFGVSIIDINAEYTEKACDDAKVVVHYKRLDDVYDEVGVWTWGNGDSGSADGVAKSGTDDFGAVIEICVDRSAADSLDDKGAFIPISQNLASDTATWPGDYKDSAGGANIEYDWSSLIDGTVDELHVYFIQGNDGVFVNTDAYSFFNNPTDFARLGRENASLGTITVLYYDPEVRNDETAYDSWTLHTWDTGAEGTAINDSQHSDGLPFQWDYISPDGAEMKVAVINVADDAQDKVGFIVRDPDWNKKYSSDLFIDVTDVKGSGEKVVYYVAGNDHLSYTYDDFMVDYVATLKNVLAPFDAVEGVGTHATSTTTLHIEFQYEAIVDTLADNIVLTDLDSGEEIAMTDLTAVEPVDGKAYVFTANVADELSKDGNYELNYKNGETTVVVDLDNNAPMISYTNKVKLDSTKYDEKNDVYLIEKDSTFNLEDYIRLNIVDDRDGSLIDQLQQTELPDSSIVGNYVLSVSATDSWDNESELLFNFKVFEPAAEEIIEDPVVEEVEEGNFFEDNMALVIGGISIVLITGAAGTMLIKKKY</sequence>
<reference evidence="7 8" key="2">
    <citation type="journal article" date="2013" name="PLoS ONE">
        <title>INDIGO - INtegrated Data Warehouse of MIcrobial GenOmes with Examples from the Red Sea Extremophiles.</title>
        <authorList>
            <person name="Alam I."/>
            <person name="Antunes A."/>
            <person name="Kamau A.A."/>
            <person name="Ba Alawi W."/>
            <person name="Kalkatawi M."/>
            <person name="Stingl U."/>
            <person name="Bajic V.B."/>
        </authorList>
    </citation>
    <scope>NUCLEOTIDE SEQUENCE [LARGE SCALE GENOMIC DNA]</scope>
    <source>
        <strain evidence="7 8">SSD-17B</strain>
    </source>
</reference>
<evidence type="ECO:0000256" key="5">
    <source>
        <dbReference type="SAM" id="Phobius"/>
    </source>
</evidence>
<keyword evidence="5" id="KW-0812">Transmembrane</keyword>
<dbReference type="EMBL" id="AFNU02000002">
    <property type="protein sequence ID" value="ERJ13068.1"/>
    <property type="molecule type" value="Genomic_DNA"/>
</dbReference>
<keyword evidence="3" id="KW-0378">Hydrolase</keyword>
<keyword evidence="5" id="KW-1133">Transmembrane helix</keyword>
<dbReference type="InParanoid" id="U2EDK9"/>
<dbReference type="OrthoDB" id="4527292at2"/>
<keyword evidence="4" id="KW-0326">Glycosidase</keyword>
<dbReference type="SUPFAM" id="SSF49452">
    <property type="entry name" value="Starch-binding domain-like"/>
    <property type="match status" value="2"/>
</dbReference>
<dbReference type="Pfam" id="PF03714">
    <property type="entry name" value="PUD"/>
    <property type="match status" value="2"/>
</dbReference>
<comment type="similarity">
    <text evidence="1">Belongs to the glycosyl hydrolase 13 family.</text>
</comment>
<feature type="domain" description="Pullulanase carbohydrate-binding module 41" evidence="6">
    <location>
        <begin position="38"/>
        <end position="91"/>
    </location>
</feature>